<evidence type="ECO:0000313" key="4">
    <source>
        <dbReference type="Proteomes" id="UP000198287"/>
    </source>
</evidence>
<dbReference type="OMA" id="ASHTHPE"/>
<feature type="transmembrane region" description="Helical" evidence="2">
    <location>
        <begin position="153"/>
        <end position="171"/>
    </location>
</feature>
<keyword evidence="4" id="KW-1185">Reference proteome</keyword>
<dbReference type="InterPro" id="IPR050327">
    <property type="entry name" value="Proton-linked_MCT"/>
</dbReference>
<feature type="transmembrane region" description="Helical" evidence="2">
    <location>
        <begin position="60"/>
        <end position="82"/>
    </location>
</feature>
<feature type="compositionally biased region" description="Polar residues" evidence="1">
    <location>
        <begin position="599"/>
        <end position="614"/>
    </location>
</feature>
<evidence type="ECO:0000256" key="2">
    <source>
        <dbReference type="SAM" id="Phobius"/>
    </source>
</evidence>
<name>A0A226DWW9_FOLCA</name>
<accession>A0A226DWW9</accession>
<keyword evidence="2" id="KW-1133">Transmembrane helix</keyword>
<feature type="compositionally biased region" description="Low complexity" evidence="1">
    <location>
        <begin position="581"/>
        <end position="598"/>
    </location>
</feature>
<feature type="transmembrane region" description="Helical" evidence="2">
    <location>
        <begin position="94"/>
        <end position="112"/>
    </location>
</feature>
<dbReference type="EMBL" id="LNIX01000009">
    <property type="protein sequence ID" value="OXA49975.1"/>
    <property type="molecule type" value="Genomic_DNA"/>
</dbReference>
<feature type="transmembrane region" description="Helical" evidence="2">
    <location>
        <begin position="118"/>
        <end position="141"/>
    </location>
</feature>
<dbReference type="Pfam" id="PF07690">
    <property type="entry name" value="MFS_1"/>
    <property type="match status" value="1"/>
</dbReference>
<feature type="transmembrane region" description="Helical" evidence="2">
    <location>
        <begin position="282"/>
        <end position="307"/>
    </location>
</feature>
<sequence length="651" mass="71726">MANGEVKKTLTLWTNYYPEGEWGWIIIICALLVQAINHGLQLGVSSLLVKADRRFHVGEPALLGLLSSTSIGVSLFLSPVWVSFCKMKSTRLSGVFGGLLVSLGCLFTSFSSQFHQLFISYGAFVGVGVGLSRDASTLMVGQYFKRKREMVEIVLVAGSGVGIIFIGPGVHTAITSLGWILGLQVVTGVALVTFFLGTCYRSASLYHPQRRAILHLKNQKKKSMQVKDITKREEKQPFLDFSCLRSKTLQILLLSSAFISFGINSPLLLLGMDSLEAKVDEISFVLLHVHVGAAWVVGCCLFGLIAIQKNQECRVSKQYLCQVASVICGISIIAFTAVKGYSGYVVFSWAYGFFLGGYNYALKVYTYERVRARHFPRAWSFVQSSQAIPIFIGTPLISILNQYFGRKWGYYTAAAAVFLGSAFLFLTDVRRRRLSRRKANGSSMKTCSTTDATQTPKMRRLSFAFPVEPISPHHPSKPESGDGQGSILDPVLMSKELTCISEEGLGEIDFQDIYFDDWAEYLGGDCITSCNKVENCLQSEYDPDFSLLLDKRTRRWSRNSIPFPGQATSGGPAASSGLANLSSHSHLLPTTPTTGSPSVNATQETSGEASSHRNIQKFNSTLREIPLFRNHPWVNRPPPPRSITVIDEASV</sequence>
<keyword evidence="2" id="KW-0472">Membrane</keyword>
<dbReference type="OrthoDB" id="6499973at2759"/>
<feature type="transmembrane region" description="Helical" evidence="2">
    <location>
        <begin position="21"/>
        <end position="40"/>
    </location>
</feature>
<dbReference type="AlphaFoldDB" id="A0A226DWW9"/>
<dbReference type="PANTHER" id="PTHR11360">
    <property type="entry name" value="MONOCARBOXYLATE TRANSPORTER"/>
    <property type="match status" value="1"/>
</dbReference>
<feature type="transmembrane region" description="Helical" evidence="2">
    <location>
        <begin position="410"/>
        <end position="429"/>
    </location>
</feature>
<dbReference type="Proteomes" id="UP000198287">
    <property type="component" value="Unassembled WGS sequence"/>
</dbReference>
<feature type="transmembrane region" description="Helical" evidence="2">
    <location>
        <begin position="387"/>
        <end position="404"/>
    </location>
</feature>
<comment type="caution">
    <text evidence="3">The sequence shown here is derived from an EMBL/GenBank/DDBJ whole genome shotgun (WGS) entry which is preliminary data.</text>
</comment>
<dbReference type="GO" id="GO:0022857">
    <property type="term" value="F:transmembrane transporter activity"/>
    <property type="evidence" value="ECO:0007669"/>
    <property type="project" value="InterPro"/>
</dbReference>
<dbReference type="InterPro" id="IPR036259">
    <property type="entry name" value="MFS_trans_sf"/>
</dbReference>
<dbReference type="SUPFAM" id="SSF103473">
    <property type="entry name" value="MFS general substrate transporter"/>
    <property type="match status" value="1"/>
</dbReference>
<keyword evidence="2" id="KW-0812">Transmembrane</keyword>
<feature type="region of interest" description="Disordered" evidence="1">
    <location>
        <begin position="560"/>
        <end position="614"/>
    </location>
</feature>
<organism evidence="3 4">
    <name type="scientific">Folsomia candida</name>
    <name type="common">Springtail</name>
    <dbReference type="NCBI Taxonomy" id="158441"/>
    <lineage>
        <taxon>Eukaryota</taxon>
        <taxon>Metazoa</taxon>
        <taxon>Ecdysozoa</taxon>
        <taxon>Arthropoda</taxon>
        <taxon>Hexapoda</taxon>
        <taxon>Collembola</taxon>
        <taxon>Entomobryomorpha</taxon>
        <taxon>Isotomoidea</taxon>
        <taxon>Isotomidae</taxon>
        <taxon>Proisotominae</taxon>
        <taxon>Folsomia</taxon>
    </lineage>
</organism>
<feature type="transmembrane region" description="Helical" evidence="2">
    <location>
        <begin position="319"/>
        <end position="338"/>
    </location>
</feature>
<evidence type="ECO:0000256" key="1">
    <source>
        <dbReference type="SAM" id="MobiDB-lite"/>
    </source>
</evidence>
<dbReference type="PANTHER" id="PTHR11360:SF251">
    <property type="entry name" value="MAJOR FACILITATOR SUPERFAMILY (MFS) PROFILE DOMAIN-CONTAINING PROTEIN"/>
    <property type="match status" value="1"/>
</dbReference>
<dbReference type="Gene3D" id="1.20.1250.20">
    <property type="entry name" value="MFS general substrate transporter like domains"/>
    <property type="match status" value="1"/>
</dbReference>
<dbReference type="InterPro" id="IPR011701">
    <property type="entry name" value="MFS"/>
</dbReference>
<reference evidence="3 4" key="1">
    <citation type="submission" date="2015-12" db="EMBL/GenBank/DDBJ databases">
        <title>The genome of Folsomia candida.</title>
        <authorList>
            <person name="Faddeeva A."/>
            <person name="Derks M.F."/>
            <person name="Anvar Y."/>
            <person name="Smit S."/>
            <person name="Van Straalen N."/>
            <person name="Roelofs D."/>
        </authorList>
    </citation>
    <scope>NUCLEOTIDE SEQUENCE [LARGE SCALE GENOMIC DNA]</scope>
    <source>
        <strain evidence="3 4">VU population</strain>
        <tissue evidence="3">Whole body</tissue>
    </source>
</reference>
<gene>
    <name evidence="3" type="ORF">Fcan01_14775</name>
</gene>
<feature type="transmembrane region" description="Helical" evidence="2">
    <location>
        <begin position="251"/>
        <end position="270"/>
    </location>
</feature>
<protein>
    <submittedName>
        <fullName evidence="3">Monocarboxylate transporter 12</fullName>
    </submittedName>
</protein>
<proteinExistence type="predicted"/>
<feature type="transmembrane region" description="Helical" evidence="2">
    <location>
        <begin position="177"/>
        <end position="200"/>
    </location>
</feature>
<feature type="transmembrane region" description="Helical" evidence="2">
    <location>
        <begin position="344"/>
        <end position="366"/>
    </location>
</feature>
<evidence type="ECO:0000313" key="3">
    <source>
        <dbReference type="EMBL" id="OXA49975.1"/>
    </source>
</evidence>